<dbReference type="RefSeq" id="XP_022404578.1">
    <property type="nucleotide sequence ID" value="XM_022545710.1"/>
</dbReference>
<dbReference type="EMBL" id="KV878890">
    <property type="protein sequence ID" value="OJJ87895.1"/>
    <property type="molecule type" value="Genomic_DNA"/>
</dbReference>
<proteinExistence type="predicted"/>
<name>A0A1L9VVG1_ASPGL</name>
<keyword evidence="3" id="KW-1185">Reference proteome</keyword>
<feature type="region of interest" description="Disordered" evidence="1">
    <location>
        <begin position="1"/>
        <end position="29"/>
    </location>
</feature>
<feature type="compositionally biased region" description="Basic and acidic residues" evidence="1">
    <location>
        <begin position="11"/>
        <end position="24"/>
    </location>
</feature>
<protein>
    <submittedName>
        <fullName evidence="2">Uncharacterized protein</fullName>
    </submittedName>
</protein>
<dbReference type="AlphaFoldDB" id="A0A1L9VVG1"/>
<accession>A0A1L9VVG1</accession>
<dbReference type="VEuPathDB" id="FungiDB:ASPGLDRAFT_42960"/>
<dbReference type="STRING" id="1160497.A0A1L9VVG1"/>
<evidence type="ECO:0000256" key="1">
    <source>
        <dbReference type="SAM" id="MobiDB-lite"/>
    </source>
</evidence>
<evidence type="ECO:0000313" key="3">
    <source>
        <dbReference type="Proteomes" id="UP000184300"/>
    </source>
</evidence>
<reference evidence="3" key="1">
    <citation type="journal article" date="2017" name="Genome Biol.">
        <title>Comparative genomics reveals high biological diversity and specific adaptations in the industrially and medically important fungal genus Aspergillus.</title>
        <authorList>
            <person name="de Vries R.P."/>
            <person name="Riley R."/>
            <person name="Wiebenga A."/>
            <person name="Aguilar-Osorio G."/>
            <person name="Amillis S."/>
            <person name="Uchima C.A."/>
            <person name="Anderluh G."/>
            <person name="Asadollahi M."/>
            <person name="Askin M."/>
            <person name="Barry K."/>
            <person name="Battaglia E."/>
            <person name="Bayram O."/>
            <person name="Benocci T."/>
            <person name="Braus-Stromeyer S.A."/>
            <person name="Caldana C."/>
            <person name="Canovas D."/>
            <person name="Cerqueira G.C."/>
            <person name="Chen F."/>
            <person name="Chen W."/>
            <person name="Choi C."/>
            <person name="Clum A."/>
            <person name="Dos Santos R.A."/>
            <person name="Damasio A.R."/>
            <person name="Diallinas G."/>
            <person name="Emri T."/>
            <person name="Fekete E."/>
            <person name="Flipphi M."/>
            <person name="Freyberg S."/>
            <person name="Gallo A."/>
            <person name="Gournas C."/>
            <person name="Habgood R."/>
            <person name="Hainaut M."/>
            <person name="Harispe M.L."/>
            <person name="Henrissat B."/>
            <person name="Hilden K.S."/>
            <person name="Hope R."/>
            <person name="Hossain A."/>
            <person name="Karabika E."/>
            <person name="Karaffa L."/>
            <person name="Karanyi Z."/>
            <person name="Krasevec N."/>
            <person name="Kuo A."/>
            <person name="Kusch H."/>
            <person name="LaButti K."/>
            <person name="Lagendijk E.L."/>
            <person name="Lapidus A."/>
            <person name="Levasseur A."/>
            <person name="Lindquist E."/>
            <person name="Lipzen A."/>
            <person name="Logrieco A.F."/>
            <person name="MacCabe A."/>
            <person name="Maekelae M.R."/>
            <person name="Malavazi I."/>
            <person name="Melin P."/>
            <person name="Meyer V."/>
            <person name="Mielnichuk N."/>
            <person name="Miskei M."/>
            <person name="Molnar A.P."/>
            <person name="Mule G."/>
            <person name="Ngan C.Y."/>
            <person name="Orejas M."/>
            <person name="Orosz E."/>
            <person name="Ouedraogo J.P."/>
            <person name="Overkamp K.M."/>
            <person name="Park H.-S."/>
            <person name="Perrone G."/>
            <person name="Piumi F."/>
            <person name="Punt P.J."/>
            <person name="Ram A.F."/>
            <person name="Ramon A."/>
            <person name="Rauscher S."/>
            <person name="Record E."/>
            <person name="Riano-Pachon D.M."/>
            <person name="Robert V."/>
            <person name="Roehrig J."/>
            <person name="Ruller R."/>
            <person name="Salamov A."/>
            <person name="Salih N.S."/>
            <person name="Samson R.A."/>
            <person name="Sandor E."/>
            <person name="Sanguinetti M."/>
            <person name="Schuetze T."/>
            <person name="Sepcic K."/>
            <person name="Shelest E."/>
            <person name="Sherlock G."/>
            <person name="Sophianopoulou V."/>
            <person name="Squina F.M."/>
            <person name="Sun H."/>
            <person name="Susca A."/>
            <person name="Todd R.B."/>
            <person name="Tsang A."/>
            <person name="Unkles S.E."/>
            <person name="van de Wiele N."/>
            <person name="van Rossen-Uffink D."/>
            <person name="Oliveira J.V."/>
            <person name="Vesth T.C."/>
            <person name="Visser J."/>
            <person name="Yu J.-H."/>
            <person name="Zhou M."/>
            <person name="Andersen M.R."/>
            <person name="Archer D.B."/>
            <person name="Baker S.E."/>
            <person name="Benoit I."/>
            <person name="Brakhage A.A."/>
            <person name="Braus G.H."/>
            <person name="Fischer R."/>
            <person name="Frisvad J.C."/>
            <person name="Goldman G.H."/>
            <person name="Houbraken J."/>
            <person name="Oakley B."/>
            <person name="Pocsi I."/>
            <person name="Scazzocchio C."/>
            <person name="Seiboth B."/>
            <person name="vanKuyk P.A."/>
            <person name="Wortman J."/>
            <person name="Dyer P.S."/>
            <person name="Grigoriev I.V."/>
        </authorList>
    </citation>
    <scope>NUCLEOTIDE SEQUENCE [LARGE SCALE GENOMIC DNA]</scope>
    <source>
        <strain evidence="3">CBS 516.65</strain>
    </source>
</reference>
<organism evidence="2 3">
    <name type="scientific">Aspergillus glaucus CBS 516.65</name>
    <dbReference type="NCBI Taxonomy" id="1160497"/>
    <lineage>
        <taxon>Eukaryota</taxon>
        <taxon>Fungi</taxon>
        <taxon>Dikarya</taxon>
        <taxon>Ascomycota</taxon>
        <taxon>Pezizomycotina</taxon>
        <taxon>Eurotiomycetes</taxon>
        <taxon>Eurotiomycetidae</taxon>
        <taxon>Eurotiales</taxon>
        <taxon>Aspergillaceae</taxon>
        <taxon>Aspergillus</taxon>
        <taxon>Aspergillus subgen. Aspergillus</taxon>
    </lineage>
</organism>
<dbReference type="Proteomes" id="UP000184300">
    <property type="component" value="Unassembled WGS sequence"/>
</dbReference>
<gene>
    <name evidence="2" type="ORF">ASPGLDRAFT_42960</name>
</gene>
<evidence type="ECO:0000313" key="2">
    <source>
        <dbReference type="EMBL" id="OJJ87895.1"/>
    </source>
</evidence>
<sequence>MVEIAPPGVESDLHRERGDPDGNKKSRNKGVLGMEEFMGKVERKLEGGEEVVTAGMGNKVVSKWYGVYGEMYEKAER</sequence>
<dbReference type="GeneID" id="34461971"/>
<dbReference type="OrthoDB" id="37659at2759"/>